<reference evidence="6" key="1">
    <citation type="journal article" date="2023" name="Mol. Biol. Evol.">
        <title>Third-Generation Sequencing Reveals the Adaptive Role of the Epigenome in Three Deep-Sea Polychaetes.</title>
        <authorList>
            <person name="Perez M."/>
            <person name="Aroh O."/>
            <person name="Sun Y."/>
            <person name="Lan Y."/>
            <person name="Juniper S.K."/>
            <person name="Young C.R."/>
            <person name="Angers B."/>
            <person name="Qian P.Y."/>
        </authorList>
    </citation>
    <scope>NUCLEOTIDE SEQUENCE</scope>
    <source>
        <strain evidence="6">P08H-3</strain>
    </source>
</reference>
<feature type="domain" description="Kinesin motor" evidence="5">
    <location>
        <begin position="152"/>
        <end position="392"/>
    </location>
</feature>
<sequence length="392" mass="44277">MAHRYNSPRVRFNPETVETSFGGTQLSGHIRESSILSNDSRLDVDTFTAMKTQDTHFLMPSASKTSRSVESHSQLRTPKRTKSDHGFVTPTKTSLQYSIQARSRTPVRKHSVDILKHGSQTPECFNPVTIETPQPASRHRHSEELLKSEDCGITVAVRVRPFSIREKDDPETRCVVSTIDNETIVTTDKGDVHRFAYDYSFWSFDNKSFDFAGQEYVYQSLAQPMLGTTFEGYNTCLFAYGQTGSGKSYSIMGHNEEVGIIPRFCEELFGRVQLEKRQSQVNVEISYFEIYNEKIHDLLAPSTRDKSGRKTNEGASINKSLMALGKVISLLCEYSTNSSNKKKKFIPYRDSVLTWLLKESLGGNSKTAMLATISPANAHIEETLSTLRYPYI</sequence>
<dbReference type="PANTHER" id="PTHR47117:SF5">
    <property type="entry name" value="KINESIN-LIKE PROTEIN KIF14"/>
    <property type="match status" value="1"/>
</dbReference>
<dbReference type="GO" id="GO:0005524">
    <property type="term" value="F:ATP binding"/>
    <property type="evidence" value="ECO:0007669"/>
    <property type="project" value="UniProtKB-UniRule"/>
</dbReference>
<feature type="binding site" evidence="3">
    <location>
        <begin position="241"/>
        <end position="248"/>
    </location>
    <ligand>
        <name>ATP</name>
        <dbReference type="ChEBI" id="CHEBI:30616"/>
    </ligand>
</feature>
<evidence type="ECO:0000256" key="2">
    <source>
        <dbReference type="ARBA" id="ARBA00022840"/>
    </source>
</evidence>
<dbReference type="Proteomes" id="UP001208570">
    <property type="component" value="Unassembled WGS sequence"/>
</dbReference>
<evidence type="ECO:0000313" key="6">
    <source>
        <dbReference type="EMBL" id="KAK2155494.1"/>
    </source>
</evidence>
<gene>
    <name evidence="6" type="ORF">LSH36_238g01021</name>
</gene>
<keyword evidence="3" id="KW-0505">Motor protein</keyword>
<dbReference type="GO" id="GO:0003777">
    <property type="term" value="F:microtubule motor activity"/>
    <property type="evidence" value="ECO:0007669"/>
    <property type="project" value="InterPro"/>
</dbReference>
<evidence type="ECO:0000313" key="7">
    <source>
        <dbReference type="Proteomes" id="UP001208570"/>
    </source>
</evidence>
<feature type="compositionally biased region" description="Polar residues" evidence="4">
    <location>
        <begin position="62"/>
        <end position="76"/>
    </location>
</feature>
<dbReference type="InterPro" id="IPR027417">
    <property type="entry name" value="P-loop_NTPase"/>
</dbReference>
<proteinExistence type="inferred from homology"/>
<accession>A0AAD9JLM9</accession>
<comment type="similarity">
    <text evidence="3">Belongs to the TRAFAC class myosin-kinesin ATPase superfamily. Kinesin family.</text>
</comment>
<dbReference type="GO" id="GO:0008017">
    <property type="term" value="F:microtubule binding"/>
    <property type="evidence" value="ECO:0007669"/>
    <property type="project" value="InterPro"/>
</dbReference>
<dbReference type="Gene3D" id="3.40.850.10">
    <property type="entry name" value="Kinesin motor domain"/>
    <property type="match status" value="2"/>
</dbReference>
<keyword evidence="2 3" id="KW-0067">ATP-binding</keyword>
<protein>
    <recommendedName>
        <fullName evidence="5">Kinesin motor domain-containing protein</fullName>
    </recommendedName>
</protein>
<dbReference type="InterPro" id="IPR001752">
    <property type="entry name" value="Kinesin_motor_dom"/>
</dbReference>
<feature type="region of interest" description="Disordered" evidence="4">
    <location>
        <begin position="61"/>
        <end position="89"/>
    </location>
</feature>
<organism evidence="6 7">
    <name type="scientific">Paralvinella palmiformis</name>
    <dbReference type="NCBI Taxonomy" id="53620"/>
    <lineage>
        <taxon>Eukaryota</taxon>
        <taxon>Metazoa</taxon>
        <taxon>Spiralia</taxon>
        <taxon>Lophotrochozoa</taxon>
        <taxon>Annelida</taxon>
        <taxon>Polychaeta</taxon>
        <taxon>Sedentaria</taxon>
        <taxon>Canalipalpata</taxon>
        <taxon>Terebellida</taxon>
        <taxon>Terebelliformia</taxon>
        <taxon>Alvinellidae</taxon>
        <taxon>Paralvinella</taxon>
    </lineage>
</organism>
<keyword evidence="7" id="KW-1185">Reference proteome</keyword>
<evidence type="ECO:0000256" key="1">
    <source>
        <dbReference type="ARBA" id="ARBA00022741"/>
    </source>
</evidence>
<name>A0AAD9JLM9_9ANNE</name>
<dbReference type="Pfam" id="PF00225">
    <property type="entry name" value="Kinesin"/>
    <property type="match status" value="1"/>
</dbReference>
<dbReference type="PRINTS" id="PR00380">
    <property type="entry name" value="KINESINHEAVY"/>
</dbReference>
<dbReference type="PANTHER" id="PTHR47117">
    <property type="entry name" value="STAR-RELATED LIPID TRANSFER PROTEIN 9"/>
    <property type="match status" value="1"/>
</dbReference>
<dbReference type="AlphaFoldDB" id="A0AAD9JLM9"/>
<evidence type="ECO:0000259" key="5">
    <source>
        <dbReference type="PROSITE" id="PS50067"/>
    </source>
</evidence>
<dbReference type="InterPro" id="IPR036961">
    <property type="entry name" value="Kinesin_motor_dom_sf"/>
</dbReference>
<dbReference type="SUPFAM" id="SSF52540">
    <property type="entry name" value="P-loop containing nucleoside triphosphate hydrolases"/>
    <property type="match status" value="1"/>
</dbReference>
<dbReference type="SMART" id="SM00129">
    <property type="entry name" value="KISc"/>
    <property type="match status" value="1"/>
</dbReference>
<comment type="caution">
    <text evidence="6">The sequence shown here is derived from an EMBL/GenBank/DDBJ whole genome shotgun (WGS) entry which is preliminary data.</text>
</comment>
<dbReference type="GO" id="GO:0007018">
    <property type="term" value="P:microtubule-based movement"/>
    <property type="evidence" value="ECO:0007669"/>
    <property type="project" value="InterPro"/>
</dbReference>
<dbReference type="EMBL" id="JAODUP010000238">
    <property type="protein sequence ID" value="KAK2155494.1"/>
    <property type="molecule type" value="Genomic_DNA"/>
</dbReference>
<evidence type="ECO:0000256" key="3">
    <source>
        <dbReference type="PROSITE-ProRule" id="PRU00283"/>
    </source>
</evidence>
<dbReference type="PROSITE" id="PS50067">
    <property type="entry name" value="KINESIN_MOTOR_2"/>
    <property type="match status" value="1"/>
</dbReference>
<evidence type="ECO:0000256" key="4">
    <source>
        <dbReference type="SAM" id="MobiDB-lite"/>
    </source>
</evidence>
<keyword evidence="1 3" id="KW-0547">Nucleotide-binding</keyword>